<dbReference type="STRING" id="1714355.BTO28_08930"/>
<dbReference type="RefSeq" id="WP_076765405.1">
    <property type="nucleotide sequence ID" value="NZ_MSFI01000012.1"/>
</dbReference>
<reference evidence="4 5" key="1">
    <citation type="submission" date="2016-12" db="EMBL/GenBank/DDBJ databases">
        <title>Domibacillus sp. SAB 38T whole genome sequencing.</title>
        <authorList>
            <person name="Verma A."/>
            <person name="Ojha A.K."/>
            <person name="Krishnamurthi S."/>
        </authorList>
    </citation>
    <scope>NUCLEOTIDE SEQUENCE [LARGE SCALE GENOMIC DNA]</scope>
    <source>
        <strain evidence="4 5">SAB 38</strain>
    </source>
</reference>
<evidence type="ECO:0000313" key="4">
    <source>
        <dbReference type="EMBL" id="OMP67094.1"/>
    </source>
</evidence>
<dbReference type="AlphaFoldDB" id="A0A1V2A8E8"/>
<proteinExistence type="predicted"/>
<feature type="domain" description="Competence protein CoiA C-terminal" evidence="3">
    <location>
        <begin position="224"/>
        <end position="299"/>
    </location>
</feature>
<gene>
    <name evidence="4" type="ORF">BTO28_08930</name>
</gene>
<protein>
    <recommendedName>
        <fullName evidence="6">Competence protein CoiA</fullName>
    </recommendedName>
</protein>
<dbReference type="InterPro" id="IPR057252">
    <property type="entry name" value="CoiA_C"/>
</dbReference>
<dbReference type="InterPro" id="IPR057253">
    <property type="entry name" value="CoiA-like_N"/>
</dbReference>
<name>A0A1V2A8E8_9BACI</name>
<comment type="caution">
    <text evidence="4">The sequence shown here is derived from an EMBL/GenBank/DDBJ whole genome shotgun (WGS) entry which is preliminary data.</text>
</comment>
<dbReference type="Proteomes" id="UP000188613">
    <property type="component" value="Unassembled WGS sequence"/>
</dbReference>
<feature type="domain" description="Competence protein CoiA nuclease-like" evidence="1">
    <location>
        <begin position="67"/>
        <end position="210"/>
    </location>
</feature>
<dbReference type="EMBL" id="MSFI01000012">
    <property type="protein sequence ID" value="OMP67094.1"/>
    <property type="molecule type" value="Genomic_DNA"/>
</dbReference>
<evidence type="ECO:0008006" key="6">
    <source>
        <dbReference type="Google" id="ProtNLM"/>
    </source>
</evidence>
<dbReference type="Pfam" id="PF06054">
    <property type="entry name" value="CoiA_nuc"/>
    <property type="match status" value="1"/>
</dbReference>
<dbReference type="Pfam" id="PF25166">
    <property type="entry name" value="CoiA_C"/>
    <property type="match status" value="1"/>
</dbReference>
<evidence type="ECO:0000259" key="2">
    <source>
        <dbReference type="Pfam" id="PF25164"/>
    </source>
</evidence>
<dbReference type="Pfam" id="PF25164">
    <property type="entry name" value="CoiA_N"/>
    <property type="match status" value="1"/>
</dbReference>
<dbReference type="InterPro" id="IPR010330">
    <property type="entry name" value="CoiA_nuc"/>
</dbReference>
<feature type="domain" description="Competence protein CoiA-like N-terminal" evidence="2">
    <location>
        <begin position="23"/>
        <end position="62"/>
    </location>
</feature>
<evidence type="ECO:0000259" key="3">
    <source>
        <dbReference type="Pfam" id="PF25166"/>
    </source>
</evidence>
<keyword evidence="5" id="KW-1185">Reference proteome</keyword>
<accession>A0A1V2A8E8</accession>
<dbReference type="OrthoDB" id="3784230at2"/>
<organism evidence="4 5">
    <name type="scientific">Domibacillus epiphyticus</name>
    <dbReference type="NCBI Taxonomy" id="1714355"/>
    <lineage>
        <taxon>Bacteria</taxon>
        <taxon>Bacillati</taxon>
        <taxon>Bacillota</taxon>
        <taxon>Bacilli</taxon>
        <taxon>Bacillales</taxon>
        <taxon>Bacillaceae</taxon>
        <taxon>Domibacillus</taxon>
    </lineage>
</organism>
<sequence length="375" mass="42711">MLAAVNAYGQSVVLAGPNARMTALSLKKTPYFCPQCGRPVVIKAGDVNIPHFAHEANSSCDSFSEPESPRHLSGKLDLFNWIASTRDAEMEARLPDRSQRPDILTGTIAVEYQCSAITSSLFRSRTERYNNRLLTPFWLYGGPPIEKKGRYIKLTPFQRLFLRYHSQLGFYFITYYPESKLFSVYGRIIPVTTSLCFAERLDVRISEMPFPPAAVFSSNFTFSLQAFFDEKRKWIDRSRHYNNARTHLLFKSIYEAGRNPHLLPEEIGLPVRTGVAIRNHPVEWQFYIINDQKSGSPEEAAAIVRKRIESGHLKEAILPLAPLMTPEQAAADYIELINELGTGKRADSRSMGAKIQREETFCTAYEKQIIDRLIF</sequence>
<evidence type="ECO:0000259" key="1">
    <source>
        <dbReference type="Pfam" id="PF06054"/>
    </source>
</evidence>
<evidence type="ECO:0000313" key="5">
    <source>
        <dbReference type="Proteomes" id="UP000188613"/>
    </source>
</evidence>